<dbReference type="SUPFAM" id="SSF53067">
    <property type="entry name" value="Actin-like ATPase domain"/>
    <property type="match status" value="2"/>
</dbReference>
<feature type="region of interest" description="Disordered" evidence="2">
    <location>
        <begin position="1"/>
        <end position="61"/>
    </location>
</feature>
<evidence type="ECO:0000313" key="3">
    <source>
        <dbReference type="EMBL" id="PWZ01744.1"/>
    </source>
</evidence>
<gene>
    <name evidence="3" type="ORF">BCV70DRAFT_199175</name>
</gene>
<dbReference type="Proteomes" id="UP000246740">
    <property type="component" value="Unassembled WGS sequence"/>
</dbReference>
<proteinExistence type="inferred from homology"/>
<dbReference type="Gene3D" id="3.30.420.40">
    <property type="match status" value="3"/>
</dbReference>
<dbReference type="Pfam" id="PF00022">
    <property type="entry name" value="Actin"/>
    <property type="match status" value="1"/>
</dbReference>
<evidence type="ECO:0000313" key="4">
    <source>
        <dbReference type="Proteomes" id="UP000246740"/>
    </source>
</evidence>
<dbReference type="InterPro" id="IPR004000">
    <property type="entry name" value="Actin"/>
</dbReference>
<dbReference type="OrthoDB" id="337660at2759"/>
<evidence type="ECO:0000256" key="2">
    <source>
        <dbReference type="SAM" id="MobiDB-lite"/>
    </source>
</evidence>
<feature type="compositionally biased region" description="Low complexity" evidence="2">
    <location>
        <begin position="10"/>
        <end position="29"/>
    </location>
</feature>
<sequence length="737" mass="76728">MSLSSSSATLRPGESRSSLPSSSASGAASESRKVSFSRSATVGRSSGVSASGASSSSAAVPSASAAASSSAAAASGYVGATRRHSLFGTEDRIVLDIGSKYSKFGFSGEPRPRAIVSSVSISQPTTSYLRFESRSGSSSPSPEKDTLWDLDFARCSDNAERRQREALLLAQLGQLLRTAFSQYLMVDSKQRKVLIVENPFMPTVVKDALCKVLFDSLQVPSVSYVPAPLLSIVAVGKITGLVVDIGYLESSITPVYYGRPLSSHTATTPRAAKRVNQRLKTLLLRYGKFVEAQKGIQSTDRSLKERTHALTESMLTEEILEGIKAKALFVGAHSDNNDTTTAVIDGSGEALSGQHHGRQDEDEAVKSLNRRYARTFKATPFTYAIAPNSIDPNNSASLIQNIHATPGASSLLHGAVGSGVGYSSVSGATPGSLTGLIAIPGWVRERAAEVLFEPGDEDEASLIEMTVATLASLPVDLRRSMCQNLVVTGGTAMLPGFANRFRVQLAHAVELAEQRSGPLSIEKFNHALATGGKKEKATQGALNAEPADDRNTRGRLLHTSVALLNDPWPGHTASDASKLRSANGGRDHKGGSIGGGVDGGGDGGGGSAPAFAANVLAWMGASLVGALKTSSLTEITREAYDQALAAALAHRRTLSESQMQANAGDAGSQQQSTSAQGEQSEARRPPLLGPGNRGSFVGVVGGLETGAFGGLAAVSRHLVGLGGQPRKSTAGSPDKRA</sequence>
<feature type="region of interest" description="Disordered" evidence="2">
    <location>
        <begin position="530"/>
        <end position="553"/>
    </location>
</feature>
<protein>
    <submittedName>
        <fullName evidence="3">Actin-like ATPase domain-containing protein</fullName>
    </submittedName>
</protein>
<organism evidence="3 4">
    <name type="scientific">Testicularia cyperi</name>
    <dbReference type="NCBI Taxonomy" id="1882483"/>
    <lineage>
        <taxon>Eukaryota</taxon>
        <taxon>Fungi</taxon>
        <taxon>Dikarya</taxon>
        <taxon>Basidiomycota</taxon>
        <taxon>Ustilaginomycotina</taxon>
        <taxon>Ustilaginomycetes</taxon>
        <taxon>Ustilaginales</taxon>
        <taxon>Anthracoideaceae</taxon>
        <taxon>Testicularia</taxon>
    </lineage>
</organism>
<dbReference type="SMART" id="SM00268">
    <property type="entry name" value="ACTIN"/>
    <property type="match status" value="1"/>
</dbReference>
<name>A0A317XTT4_9BASI</name>
<dbReference type="CDD" id="cd10207">
    <property type="entry name" value="ASKHA_NBD_Arp10"/>
    <property type="match status" value="1"/>
</dbReference>
<dbReference type="AlphaFoldDB" id="A0A317XTT4"/>
<dbReference type="Gene3D" id="3.90.640.10">
    <property type="entry name" value="Actin, Chain A, domain 4"/>
    <property type="match status" value="2"/>
</dbReference>
<dbReference type="EMBL" id="KZ819190">
    <property type="protein sequence ID" value="PWZ01744.1"/>
    <property type="molecule type" value="Genomic_DNA"/>
</dbReference>
<keyword evidence="4" id="KW-1185">Reference proteome</keyword>
<evidence type="ECO:0000256" key="1">
    <source>
        <dbReference type="RuleBase" id="RU000487"/>
    </source>
</evidence>
<dbReference type="PANTHER" id="PTHR11937">
    <property type="entry name" value="ACTIN"/>
    <property type="match status" value="1"/>
</dbReference>
<feature type="compositionally biased region" description="Low complexity" evidence="2">
    <location>
        <begin position="663"/>
        <end position="679"/>
    </location>
</feature>
<reference evidence="3 4" key="1">
    <citation type="journal article" date="2018" name="Mol. Biol. Evol.">
        <title>Broad Genomic Sampling Reveals a Smut Pathogenic Ancestry of the Fungal Clade Ustilaginomycotina.</title>
        <authorList>
            <person name="Kijpornyongpan T."/>
            <person name="Mondo S.J."/>
            <person name="Barry K."/>
            <person name="Sandor L."/>
            <person name="Lee J."/>
            <person name="Lipzen A."/>
            <person name="Pangilinan J."/>
            <person name="LaButti K."/>
            <person name="Hainaut M."/>
            <person name="Henrissat B."/>
            <person name="Grigoriev I.V."/>
            <person name="Spatafora J.W."/>
            <person name="Aime M.C."/>
        </authorList>
    </citation>
    <scope>NUCLEOTIDE SEQUENCE [LARGE SCALE GENOMIC DNA]</scope>
    <source>
        <strain evidence="3 4">MCA 3645</strain>
    </source>
</reference>
<feature type="compositionally biased region" description="Low complexity" evidence="2">
    <location>
        <begin position="37"/>
        <end position="61"/>
    </location>
</feature>
<feature type="region of interest" description="Disordered" evidence="2">
    <location>
        <begin position="567"/>
        <end position="601"/>
    </location>
</feature>
<feature type="compositionally biased region" description="Gly residues" evidence="2">
    <location>
        <begin position="591"/>
        <end position="601"/>
    </location>
</feature>
<feature type="region of interest" description="Disordered" evidence="2">
    <location>
        <begin position="655"/>
        <end position="693"/>
    </location>
</feature>
<comment type="similarity">
    <text evidence="1">Belongs to the actin family.</text>
</comment>
<dbReference type="STRING" id="1882483.A0A317XTT4"/>
<dbReference type="InParanoid" id="A0A317XTT4"/>
<dbReference type="InterPro" id="IPR043129">
    <property type="entry name" value="ATPase_NBD"/>
</dbReference>
<accession>A0A317XTT4</accession>